<dbReference type="KEGG" id="xap:XA3_18430"/>
<dbReference type="Pfam" id="PF11311">
    <property type="entry name" value="DUF3114"/>
    <property type="match status" value="1"/>
</dbReference>
<dbReference type="Proteomes" id="UP001321861">
    <property type="component" value="Chromosome"/>
</dbReference>
<reference evidence="1 2" key="1">
    <citation type="journal article" date="2023" name="Microbiol. Spectr.">
        <title>Symbiosis of Carpenter Bees with Uncharacterized Lactic Acid Bacteria Showing NAD Auxotrophy.</title>
        <authorList>
            <person name="Kawasaki S."/>
            <person name="Ozawa K."/>
            <person name="Mori T."/>
            <person name="Yamamoto A."/>
            <person name="Ito M."/>
            <person name="Ohkuma M."/>
            <person name="Sakamoto M."/>
            <person name="Matsutani M."/>
        </authorList>
    </citation>
    <scope>NUCLEOTIDE SEQUENCE [LARGE SCALE GENOMIC DNA]</scope>
    <source>
        <strain evidence="1 2">XA3</strain>
    </source>
</reference>
<protein>
    <recommendedName>
        <fullName evidence="3">LXG domain-containing protein</fullName>
    </recommendedName>
</protein>
<dbReference type="RefSeq" id="WP_317635198.1">
    <property type="nucleotide sequence ID" value="NZ_AP026802.1"/>
</dbReference>
<proteinExistence type="predicted"/>
<organism evidence="1 2">
    <name type="scientific">Xylocopilactobacillus apicola</name>
    <dbReference type="NCBI Taxonomy" id="2932184"/>
    <lineage>
        <taxon>Bacteria</taxon>
        <taxon>Bacillati</taxon>
        <taxon>Bacillota</taxon>
        <taxon>Bacilli</taxon>
        <taxon>Lactobacillales</taxon>
        <taxon>Lactobacillaceae</taxon>
        <taxon>Xylocopilactobacillus</taxon>
    </lineage>
</organism>
<evidence type="ECO:0008006" key="3">
    <source>
        <dbReference type="Google" id="ProtNLM"/>
    </source>
</evidence>
<dbReference type="EMBL" id="AP026802">
    <property type="protein sequence ID" value="BDR59402.1"/>
    <property type="molecule type" value="Genomic_DNA"/>
</dbReference>
<dbReference type="InterPro" id="IPR021462">
    <property type="entry name" value="DUF3114"/>
</dbReference>
<gene>
    <name evidence="1" type="ORF">XA3_18430</name>
</gene>
<evidence type="ECO:0000313" key="2">
    <source>
        <dbReference type="Proteomes" id="UP001321861"/>
    </source>
</evidence>
<evidence type="ECO:0000313" key="1">
    <source>
        <dbReference type="EMBL" id="BDR59402.1"/>
    </source>
</evidence>
<dbReference type="AlphaFoldDB" id="A0AAU9DEU0"/>
<keyword evidence="2" id="KW-1185">Reference proteome</keyword>
<accession>A0AAU9DEU0</accession>
<name>A0AAU9DEU0_9LACO</name>
<sequence length="542" mass="61729">MGKLHWEQAETEEVINSLVQQTEKLKPMISLLSQSITNFQTKVGDNSVLAGIANSKMSISLTAYIIPVLRAFRDFNERLTQKIAIFNRTESKLRSQGSVLDEETLESTLDELSEIEIKLQTLREAQSFTSNLFTEELAIIEVLSEALEAIGSYQISSDGSLLIVDQTNWLEKLKFYSEVNLERFLDLLDCSEDNFRELVRKILADLRSDGWAAASLQRFVKIINAQLFSLNKLQNAARQVGSQVFLDLWSAWQCSDSKSAQDKLRLLLKIIQLPLDLPQSPALVAELISHFDHSLDPANEFWDDLSKTVQLAFANGNISDYKELGKQIHNLRYVISAQQAQYIRDSDPGNKTDGEKLALYLTKHDYTTEESDRLHQKGYYNGKFMQYPAGYANGDIKVVVNFHSEFILNSEGRFQNEIDPEGASENGIVNGASFNYADNNDRDKAKTHKRLDVEYADFDPAWRDYTINKSLKDKNNPVRYVSPTNFHPLLKTAKVGSEWNRSYQNPDGYYQINGLSSEQNSKRLRAEFNNLVETLRQKKKGS</sequence>